<dbReference type="InterPro" id="IPR003753">
    <property type="entry name" value="Exonuc_VII_L"/>
</dbReference>
<proteinExistence type="inferred from homology"/>
<evidence type="ECO:0000256" key="2">
    <source>
        <dbReference type="ARBA" id="ARBA00022722"/>
    </source>
</evidence>
<feature type="compositionally biased region" description="Low complexity" evidence="7">
    <location>
        <begin position="16"/>
        <end position="27"/>
    </location>
</feature>
<keyword evidence="1 5" id="KW-0963">Cytoplasm</keyword>
<comment type="similarity">
    <text evidence="5 6">Belongs to the XseA family.</text>
</comment>
<feature type="domain" description="Exonuclease VII large subunit C-terminal" evidence="8">
    <location>
        <begin position="154"/>
        <end position="374"/>
    </location>
</feature>
<keyword evidence="11" id="KW-1185">Reference proteome</keyword>
<evidence type="ECO:0000313" key="11">
    <source>
        <dbReference type="Proteomes" id="UP001500187"/>
    </source>
</evidence>
<dbReference type="HAMAP" id="MF_00378">
    <property type="entry name" value="Exonuc_7_L"/>
    <property type="match status" value="1"/>
</dbReference>
<dbReference type="PANTHER" id="PTHR30008:SF0">
    <property type="entry name" value="EXODEOXYRIBONUCLEASE 7 LARGE SUBUNIT"/>
    <property type="match status" value="1"/>
</dbReference>
<dbReference type="Pfam" id="PF02601">
    <property type="entry name" value="Exonuc_VII_L"/>
    <property type="match status" value="1"/>
</dbReference>
<name>A0ABP9B712_9MICC</name>
<evidence type="ECO:0000256" key="4">
    <source>
        <dbReference type="ARBA" id="ARBA00022839"/>
    </source>
</evidence>
<dbReference type="Pfam" id="PF13742">
    <property type="entry name" value="tRNA_anti_2"/>
    <property type="match status" value="1"/>
</dbReference>
<evidence type="ECO:0000256" key="1">
    <source>
        <dbReference type="ARBA" id="ARBA00022490"/>
    </source>
</evidence>
<dbReference type="InterPro" id="IPR020579">
    <property type="entry name" value="Exonuc_VII_lsu_C"/>
</dbReference>
<feature type="domain" description="OB-fold nucleic acid binding" evidence="9">
    <location>
        <begin position="47"/>
        <end position="130"/>
    </location>
</feature>
<evidence type="ECO:0000256" key="5">
    <source>
        <dbReference type="HAMAP-Rule" id="MF_00378"/>
    </source>
</evidence>
<organism evidence="10 11">
    <name type="scientific">Rothia endophytica</name>
    <dbReference type="NCBI Taxonomy" id="1324766"/>
    <lineage>
        <taxon>Bacteria</taxon>
        <taxon>Bacillati</taxon>
        <taxon>Actinomycetota</taxon>
        <taxon>Actinomycetes</taxon>
        <taxon>Micrococcales</taxon>
        <taxon>Micrococcaceae</taxon>
        <taxon>Rothia</taxon>
    </lineage>
</organism>
<evidence type="ECO:0000256" key="6">
    <source>
        <dbReference type="RuleBase" id="RU004355"/>
    </source>
</evidence>
<feature type="region of interest" description="Disordered" evidence="7">
    <location>
        <begin position="16"/>
        <end position="39"/>
    </location>
</feature>
<dbReference type="CDD" id="cd04489">
    <property type="entry name" value="ExoVII_LU_OBF"/>
    <property type="match status" value="1"/>
</dbReference>
<evidence type="ECO:0000313" key="10">
    <source>
        <dbReference type="EMBL" id="GAA4790500.1"/>
    </source>
</evidence>
<dbReference type="PANTHER" id="PTHR30008">
    <property type="entry name" value="EXODEOXYRIBONUCLEASE 7 LARGE SUBUNIT"/>
    <property type="match status" value="1"/>
</dbReference>
<dbReference type="EC" id="3.1.11.6" evidence="5"/>
<dbReference type="EMBL" id="BAABKP010000001">
    <property type="protein sequence ID" value="GAA4790500.1"/>
    <property type="molecule type" value="Genomic_DNA"/>
</dbReference>
<comment type="subcellular location">
    <subcellularLocation>
        <location evidence="5 6">Cytoplasm</location>
    </subcellularLocation>
</comment>
<comment type="subunit">
    <text evidence="5">Heterooligomer composed of large and small subunits.</text>
</comment>
<keyword evidence="2 5" id="KW-0540">Nuclease</keyword>
<evidence type="ECO:0000256" key="3">
    <source>
        <dbReference type="ARBA" id="ARBA00022801"/>
    </source>
</evidence>
<comment type="catalytic activity">
    <reaction evidence="5 6">
        <text>Exonucleolytic cleavage in either 5'- to 3'- or 3'- to 5'-direction to yield nucleoside 5'-phosphates.</text>
        <dbReference type="EC" id="3.1.11.6"/>
    </reaction>
</comment>
<dbReference type="NCBIfam" id="TIGR00237">
    <property type="entry name" value="xseA"/>
    <property type="match status" value="1"/>
</dbReference>
<keyword evidence="3 5" id="KW-0378">Hydrolase</keyword>
<gene>
    <name evidence="5 10" type="primary">xseA</name>
    <name evidence="10" type="ORF">GCM10023352_05650</name>
</gene>
<evidence type="ECO:0000259" key="8">
    <source>
        <dbReference type="Pfam" id="PF02601"/>
    </source>
</evidence>
<comment type="function">
    <text evidence="5">Bidirectionally degrades single-stranded DNA into large acid-insoluble oligonucleotides, which are then degraded further into small acid-soluble oligonucleotides.</text>
</comment>
<accession>A0ABP9B712</accession>
<protein>
    <recommendedName>
        <fullName evidence="5">Exodeoxyribonuclease 7 large subunit</fullName>
        <ecNumber evidence="5">3.1.11.6</ecNumber>
    </recommendedName>
    <alternativeName>
        <fullName evidence="5">Exodeoxyribonuclease VII large subunit</fullName>
        <shortName evidence="5">Exonuclease VII large subunit</shortName>
    </alternativeName>
</protein>
<dbReference type="InterPro" id="IPR025824">
    <property type="entry name" value="OB-fold_nuc-bd_dom"/>
</dbReference>
<sequence length="431" mass="47572">MNDFAEPTLAQLQALQEQPQQPRQLAPTAGQTSPENPWPLHLLSNKMHDYIARCVPTWVEGQVIELNNRGRVSYVTLRDVDQEVSVSVTVWGSEMTKVAGHIDRGSRVVLQLKPDYWVKTGRLSMQGSNIKPVGVGSMLERIEQLRAKLQAEGLFDARRKKPLPLLPHRIGLITGRDSDALKDVVRNTSLRWPAVQFEIREVAVQGVNAVSQVTAALAELDALPQVDIIVIARGGGSFEDLLPFSEEAMVRAVAAAQTPVVSAIGHEADSPLMDHVADLRASTPTDAGKRIVPDVAEERLMFAQIRAQLERSVTQWVERERFGLAQLRSRPVLVDPASALLARAEDLERLRTRARAAVSQRVVRSRDEVAQLRARVTALSPQQTLERGYVLMQTETGQLVRDATLLSPGDTVKVRAATGSLDATITHIHHH</sequence>
<reference evidence="11" key="1">
    <citation type="journal article" date="2019" name="Int. J. Syst. Evol. Microbiol.">
        <title>The Global Catalogue of Microorganisms (GCM) 10K type strain sequencing project: providing services to taxonomists for standard genome sequencing and annotation.</title>
        <authorList>
            <consortium name="The Broad Institute Genomics Platform"/>
            <consortium name="The Broad Institute Genome Sequencing Center for Infectious Disease"/>
            <person name="Wu L."/>
            <person name="Ma J."/>
        </authorList>
    </citation>
    <scope>NUCLEOTIDE SEQUENCE [LARGE SCALE GENOMIC DNA]</scope>
    <source>
        <strain evidence="11">JCM 18541</strain>
    </source>
</reference>
<evidence type="ECO:0000259" key="9">
    <source>
        <dbReference type="Pfam" id="PF13742"/>
    </source>
</evidence>
<dbReference type="Proteomes" id="UP001500187">
    <property type="component" value="Unassembled WGS sequence"/>
</dbReference>
<evidence type="ECO:0000256" key="7">
    <source>
        <dbReference type="SAM" id="MobiDB-lite"/>
    </source>
</evidence>
<keyword evidence="4 5" id="KW-0269">Exonuclease</keyword>
<comment type="caution">
    <text evidence="10">The sequence shown here is derived from an EMBL/GenBank/DDBJ whole genome shotgun (WGS) entry which is preliminary data.</text>
</comment>
<dbReference type="RefSeq" id="WP_345444482.1">
    <property type="nucleotide sequence ID" value="NZ_BAABKP010000001.1"/>
</dbReference>